<evidence type="ECO:0000313" key="2">
    <source>
        <dbReference type="EMBL" id="ODS23760.1"/>
    </source>
</evidence>
<feature type="transmembrane region" description="Helical" evidence="1">
    <location>
        <begin position="231"/>
        <end position="254"/>
    </location>
</feature>
<keyword evidence="1" id="KW-1133">Transmembrane helix</keyword>
<gene>
    <name evidence="2" type="ORF">AB835_07205</name>
</gene>
<proteinExistence type="predicted"/>
<feature type="transmembrane region" description="Helical" evidence="1">
    <location>
        <begin position="50"/>
        <end position="80"/>
    </location>
</feature>
<dbReference type="STRING" id="62101.AB835_07205"/>
<reference evidence="2 3" key="1">
    <citation type="journal article" date="2016" name="Appl. Environ. Microbiol.">
        <title>Lack of Overt Genome Reduction in the Bryostatin-Producing Bryozoan Symbiont "Candidatus Endobugula sertula".</title>
        <authorList>
            <person name="Miller I.J."/>
            <person name="Vanee N."/>
            <person name="Fong S.S."/>
            <person name="Lim-Fong G.E."/>
            <person name="Kwan J.C."/>
        </authorList>
    </citation>
    <scope>NUCLEOTIDE SEQUENCE [LARGE SCALE GENOMIC DNA]</scope>
    <source>
        <strain evidence="2">AB1-4</strain>
    </source>
</reference>
<sequence>MRALAEFIMRGRPQAGGVAALGYIVPLLGPIAVALVTLRKGVHEGGVVLLLALAPAVLSTIFGGGAPILIIVVLLLAYILSLILRATVSLPFTVICGLCVSIGIAGIIALFVPETMDRMIEVLHKQVAVSKLDSAEKISGLVACILLINTTVGLLLGRWLQALAFNPGGFREEFCSFRLGLGASIICFVGSLLGYYQGGSYVWWASTLAFPLLLVALAIAHSIARARHLPLLWLILYYFMAIAFMPAVVCVGFIDVWVNFRDRLSKK</sequence>
<dbReference type="AlphaFoldDB" id="A0A1D2QQE4"/>
<accession>A0A1D2QQE4</accession>
<feature type="transmembrane region" description="Helical" evidence="1">
    <location>
        <begin position="202"/>
        <end position="224"/>
    </location>
</feature>
<feature type="transmembrane region" description="Helical" evidence="1">
    <location>
        <begin position="138"/>
        <end position="156"/>
    </location>
</feature>
<feature type="transmembrane region" description="Helical" evidence="1">
    <location>
        <begin position="20"/>
        <end position="38"/>
    </location>
</feature>
<protein>
    <recommendedName>
        <fullName evidence="4">DUF2232 domain-containing protein</fullName>
    </recommendedName>
</protein>
<dbReference type="EMBL" id="MDLC01000021">
    <property type="protein sequence ID" value="ODS23760.1"/>
    <property type="molecule type" value="Genomic_DNA"/>
</dbReference>
<organism evidence="2 3">
    <name type="scientific">Candidatus Endobugula sertula</name>
    <name type="common">Bugula neritina bacterial symbiont</name>
    <dbReference type="NCBI Taxonomy" id="62101"/>
    <lineage>
        <taxon>Bacteria</taxon>
        <taxon>Pseudomonadati</taxon>
        <taxon>Pseudomonadota</taxon>
        <taxon>Gammaproteobacteria</taxon>
        <taxon>Cellvibrionales</taxon>
        <taxon>Cellvibrionaceae</taxon>
        <taxon>Candidatus Endobugula</taxon>
    </lineage>
</organism>
<evidence type="ECO:0000313" key="3">
    <source>
        <dbReference type="Proteomes" id="UP000242502"/>
    </source>
</evidence>
<feature type="transmembrane region" description="Helical" evidence="1">
    <location>
        <begin position="177"/>
        <end position="196"/>
    </location>
</feature>
<comment type="caution">
    <text evidence="2">The sequence shown here is derived from an EMBL/GenBank/DDBJ whole genome shotgun (WGS) entry which is preliminary data.</text>
</comment>
<evidence type="ECO:0008006" key="4">
    <source>
        <dbReference type="Google" id="ProtNLM"/>
    </source>
</evidence>
<keyword evidence="1" id="KW-0472">Membrane</keyword>
<name>A0A1D2QQE4_9GAMM</name>
<dbReference type="Proteomes" id="UP000242502">
    <property type="component" value="Unassembled WGS sequence"/>
</dbReference>
<evidence type="ECO:0000256" key="1">
    <source>
        <dbReference type="SAM" id="Phobius"/>
    </source>
</evidence>
<keyword evidence="1" id="KW-0812">Transmembrane</keyword>
<feature type="transmembrane region" description="Helical" evidence="1">
    <location>
        <begin position="92"/>
        <end position="112"/>
    </location>
</feature>